<dbReference type="PRINTS" id="PR00111">
    <property type="entry name" value="ABHYDROLASE"/>
</dbReference>
<name>A0A916WX00_9MICO</name>
<keyword evidence="1 3" id="KW-0378">Hydrolase</keyword>
<dbReference type="InterPro" id="IPR000639">
    <property type="entry name" value="Epox_hydrolase-like"/>
</dbReference>
<dbReference type="InterPro" id="IPR000073">
    <property type="entry name" value="AB_hydrolase_1"/>
</dbReference>
<sequence length="287" mass="31987">MSATRPELAQVHRTVDTGRLRVHVVEAGDGPPVLLLHGWPQHSYAWRHVVPHLAAAHRVIAVDSRGAGRTDAPATGYGTNDLVQDVIALLDALDLPQADVVGHDRGGSLAFRIALEHPERVRRLVALNTLHPYTEVRRLAPYAWRYLWTPFVETRYVGRLVLRHLPWFLRTLLRLGVADRAAMPADAVAAYVDSARRAPNARAGEELMHQFAYHEILPMLRHPERRRLATPALLLVGSSDRLTPPGMLGDATTYADDLRVEVVDGAGHHLPEERPELVADRILAHLR</sequence>
<dbReference type="SUPFAM" id="SSF53474">
    <property type="entry name" value="alpha/beta-Hydrolases"/>
    <property type="match status" value="1"/>
</dbReference>
<evidence type="ECO:0000313" key="4">
    <source>
        <dbReference type="Proteomes" id="UP000636793"/>
    </source>
</evidence>
<feature type="domain" description="AB hydrolase-1" evidence="2">
    <location>
        <begin position="31"/>
        <end position="275"/>
    </location>
</feature>
<dbReference type="PANTHER" id="PTHR43329">
    <property type="entry name" value="EPOXIDE HYDROLASE"/>
    <property type="match status" value="1"/>
</dbReference>
<evidence type="ECO:0000313" key="3">
    <source>
        <dbReference type="EMBL" id="GGB37156.1"/>
    </source>
</evidence>
<evidence type="ECO:0000256" key="1">
    <source>
        <dbReference type="ARBA" id="ARBA00022801"/>
    </source>
</evidence>
<dbReference type="InterPro" id="IPR029058">
    <property type="entry name" value="AB_hydrolase_fold"/>
</dbReference>
<reference evidence="3" key="2">
    <citation type="submission" date="2020-09" db="EMBL/GenBank/DDBJ databases">
        <authorList>
            <person name="Sun Q."/>
            <person name="Zhou Y."/>
        </authorList>
    </citation>
    <scope>NUCLEOTIDE SEQUENCE</scope>
    <source>
        <strain evidence="3">CGMCC 1.15085</strain>
    </source>
</reference>
<comment type="caution">
    <text evidence="3">The sequence shown here is derived from an EMBL/GenBank/DDBJ whole genome shotgun (WGS) entry which is preliminary data.</text>
</comment>
<dbReference type="Proteomes" id="UP000636793">
    <property type="component" value="Unassembled WGS sequence"/>
</dbReference>
<proteinExistence type="predicted"/>
<dbReference type="Pfam" id="PF00561">
    <property type="entry name" value="Abhydrolase_1"/>
    <property type="match status" value="1"/>
</dbReference>
<dbReference type="AlphaFoldDB" id="A0A916WX00"/>
<dbReference type="GO" id="GO:0016787">
    <property type="term" value="F:hydrolase activity"/>
    <property type="evidence" value="ECO:0007669"/>
    <property type="project" value="UniProtKB-KW"/>
</dbReference>
<dbReference type="Gene3D" id="3.40.50.1820">
    <property type="entry name" value="alpha/beta hydrolase"/>
    <property type="match status" value="1"/>
</dbReference>
<dbReference type="RefSeq" id="WP_188837807.1">
    <property type="nucleotide sequence ID" value="NZ_BMHI01000004.1"/>
</dbReference>
<evidence type="ECO:0000259" key="2">
    <source>
        <dbReference type="Pfam" id="PF00561"/>
    </source>
</evidence>
<dbReference type="PRINTS" id="PR00412">
    <property type="entry name" value="EPOXHYDRLASE"/>
</dbReference>
<accession>A0A916WX00</accession>
<reference evidence="3" key="1">
    <citation type="journal article" date="2014" name="Int. J. Syst. Evol. Microbiol.">
        <title>Complete genome sequence of Corynebacterium casei LMG S-19264T (=DSM 44701T), isolated from a smear-ripened cheese.</title>
        <authorList>
            <consortium name="US DOE Joint Genome Institute (JGI-PGF)"/>
            <person name="Walter F."/>
            <person name="Albersmeier A."/>
            <person name="Kalinowski J."/>
            <person name="Ruckert C."/>
        </authorList>
    </citation>
    <scope>NUCLEOTIDE SEQUENCE</scope>
    <source>
        <strain evidence="3">CGMCC 1.15085</strain>
    </source>
</reference>
<keyword evidence="4" id="KW-1185">Reference proteome</keyword>
<organism evidence="3 4">
    <name type="scientific">Flexivirga endophytica</name>
    <dbReference type="NCBI Taxonomy" id="1849103"/>
    <lineage>
        <taxon>Bacteria</taxon>
        <taxon>Bacillati</taxon>
        <taxon>Actinomycetota</taxon>
        <taxon>Actinomycetes</taxon>
        <taxon>Micrococcales</taxon>
        <taxon>Dermacoccaceae</taxon>
        <taxon>Flexivirga</taxon>
    </lineage>
</organism>
<protein>
    <submittedName>
        <fullName evidence="3">Epoxide hydrolase EphF</fullName>
    </submittedName>
</protein>
<dbReference type="EMBL" id="BMHI01000004">
    <property type="protein sequence ID" value="GGB37156.1"/>
    <property type="molecule type" value="Genomic_DNA"/>
</dbReference>
<gene>
    <name evidence="3" type="primary">ephF</name>
    <name evidence="3" type="ORF">GCM10011492_29890</name>
</gene>